<dbReference type="RefSeq" id="WP_009327573.1">
    <property type="nucleotide sequence ID" value="NZ_AEJC01000498.1"/>
</dbReference>
<dbReference type="AlphaFoldDB" id="L1KQ01"/>
<gene>
    <name evidence="1" type="ORF">STRIP9103_07350</name>
</gene>
<accession>L1KQ01</accession>
<comment type="caution">
    <text evidence="1">The sequence shown here is derived from an EMBL/GenBank/DDBJ whole genome shotgun (WGS) entry which is preliminary data.</text>
</comment>
<dbReference type="PATRIC" id="fig|698759.3.peg.6657"/>
<sequence>MEPDDTAYTAAFHRFEFLASLIALDTEHEFLANPWPGEFLLESAWGYDQVGLAPDIAREITPSWPLLQAGAFGGKVERAEIALEALVEYRSRRPR</sequence>
<dbReference type="OrthoDB" id="5509947at2"/>
<dbReference type="EMBL" id="AEJC01000498">
    <property type="protein sequence ID" value="EKX62639.1"/>
    <property type="molecule type" value="Genomic_DNA"/>
</dbReference>
<organism evidence="1 2">
    <name type="scientific">Streptomyces ipomoeae 91-03</name>
    <dbReference type="NCBI Taxonomy" id="698759"/>
    <lineage>
        <taxon>Bacteria</taxon>
        <taxon>Bacillati</taxon>
        <taxon>Actinomycetota</taxon>
        <taxon>Actinomycetes</taxon>
        <taxon>Kitasatosporales</taxon>
        <taxon>Streptomycetaceae</taxon>
        <taxon>Streptomyces</taxon>
    </lineage>
</organism>
<proteinExistence type="predicted"/>
<reference evidence="1 2" key="1">
    <citation type="submission" date="2012-11" db="EMBL/GenBank/DDBJ databases">
        <authorList>
            <person name="Huguet-Tapia J.C."/>
            <person name="Durkin A.S."/>
            <person name="Pettis G.S."/>
            <person name="Badger J.H."/>
        </authorList>
    </citation>
    <scope>NUCLEOTIDE SEQUENCE [LARGE SCALE GENOMIC DNA]</scope>
    <source>
        <strain evidence="1 2">91-03</strain>
    </source>
</reference>
<keyword evidence="2" id="KW-1185">Reference proteome</keyword>
<evidence type="ECO:0000313" key="2">
    <source>
        <dbReference type="Proteomes" id="UP000010411"/>
    </source>
</evidence>
<name>L1KQ01_9ACTN</name>
<protein>
    <submittedName>
        <fullName evidence="1">Uncharacterized protein</fullName>
    </submittedName>
</protein>
<evidence type="ECO:0000313" key="1">
    <source>
        <dbReference type="EMBL" id="EKX62639.1"/>
    </source>
</evidence>
<dbReference type="Proteomes" id="UP000010411">
    <property type="component" value="Unassembled WGS sequence"/>
</dbReference>